<evidence type="ECO:0000256" key="1">
    <source>
        <dbReference type="SAM" id="MobiDB-lite"/>
    </source>
</evidence>
<dbReference type="EMBL" id="BAABHS010000001">
    <property type="protein sequence ID" value="GAA4947693.1"/>
    <property type="molecule type" value="Genomic_DNA"/>
</dbReference>
<feature type="region of interest" description="Disordered" evidence="1">
    <location>
        <begin position="135"/>
        <end position="167"/>
    </location>
</feature>
<keyword evidence="3" id="KW-1185">Reference proteome</keyword>
<organism evidence="2 3">
    <name type="scientific">Yinghuangia aomiensis</name>
    <dbReference type="NCBI Taxonomy" id="676205"/>
    <lineage>
        <taxon>Bacteria</taxon>
        <taxon>Bacillati</taxon>
        <taxon>Actinomycetota</taxon>
        <taxon>Actinomycetes</taxon>
        <taxon>Kitasatosporales</taxon>
        <taxon>Streptomycetaceae</taxon>
        <taxon>Yinghuangia</taxon>
    </lineage>
</organism>
<name>A0ABP9GLU5_9ACTN</name>
<protein>
    <submittedName>
        <fullName evidence="2">Uncharacterized protein</fullName>
    </submittedName>
</protein>
<evidence type="ECO:0000313" key="2">
    <source>
        <dbReference type="EMBL" id="GAA4947693.1"/>
    </source>
</evidence>
<gene>
    <name evidence="2" type="ORF">GCM10023205_04570</name>
</gene>
<accession>A0ABP9GLU5</accession>
<comment type="caution">
    <text evidence="2">The sequence shown here is derived from an EMBL/GenBank/DDBJ whole genome shotgun (WGS) entry which is preliminary data.</text>
</comment>
<dbReference type="Proteomes" id="UP001500466">
    <property type="component" value="Unassembled WGS sequence"/>
</dbReference>
<evidence type="ECO:0000313" key="3">
    <source>
        <dbReference type="Proteomes" id="UP001500466"/>
    </source>
</evidence>
<reference evidence="3" key="1">
    <citation type="journal article" date="2019" name="Int. J. Syst. Evol. Microbiol.">
        <title>The Global Catalogue of Microorganisms (GCM) 10K type strain sequencing project: providing services to taxonomists for standard genome sequencing and annotation.</title>
        <authorList>
            <consortium name="The Broad Institute Genomics Platform"/>
            <consortium name="The Broad Institute Genome Sequencing Center for Infectious Disease"/>
            <person name="Wu L."/>
            <person name="Ma J."/>
        </authorList>
    </citation>
    <scope>NUCLEOTIDE SEQUENCE [LARGE SCALE GENOMIC DNA]</scope>
    <source>
        <strain evidence="3">JCM 17986</strain>
    </source>
</reference>
<proteinExistence type="predicted"/>
<sequence>MCGKDAERAVSLDAQVDDVLAAELIRRAAEDQAARETSMETGDADAMTRVDAENSEGAHCAWLLAQHADRAPQFQKQVLTLLEAAVAAGDAAQRELAYLTNRVLVADVHVDRTKSPTVRLKTCLPGRWWGKSRGVHAASPRRHRPRDTFDALGRAPPARSVGPEVFG</sequence>